<dbReference type="PANTHER" id="PTHR34614">
    <property type="match status" value="1"/>
</dbReference>
<reference evidence="3" key="1">
    <citation type="submission" date="2015-03" db="EMBL/GenBank/DDBJ databases">
        <authorList>
            <consortium name="Pathogen Informatics"/>
        </authorList>
    </citation>
    <scope>NUCLEOTIDE SEQUENCE [LARGE SCALE GENOMIC DNA]</scope>
    <source>
        <strain evidence="3">SMRU2248</strain>
    </source>
</reference>
<evidence type="ECO:0000313" key="2">
    <source>
        <dbReference type="EMBL" id="CKA95298.1"/>
    </source>
</evidence>
<dbReference type="GO" id="GO:0004803">
    <property type="term" value="F:transposase activity"/>
    <property type="evidence" value="ECO:0007669"/>
    <property type="project" value="InterPro"/>
</dbReference>
<evidence type="ECO:0000313" key="3">
    <source>
        <dbReference type="Proteomes" id="UP000041827"/>
    </source>
</evidence>
<dbReference type="AlphaFoldDB" id="A0A0T8U8T8"/>
<dbReference type="EMBL" id="CMJT01000008">
    <property type="protein sequence ID" value="CKA95298.1"/>
    <property type="molecule type" value="Genomic_DNA"/>
</dbReference>
<dbReference type="SUPFAM" id="SSF53098">
    <property type="entry name" value="Ribonuclease H-like"/>
    <property type="match status" value="1"/>
</dbReference>
<dbReference type="RefSeq" id="WP_050261594.1">
    <property type="nucleotide sequence ID" value="NZ_CMJT01000008.1"/>
</dbReference>
<accession>A0A0T8U8T8</accession>
<gene>
    <name evidence="2" type="ORF">ERS021757_01093</name>
</gene>
<dbReference type="InterPro" id="IPR012337">
    <property type="entry name" value="RNaseH-like_sf"/>
</dbReference>
<dbReference type="Proteomes" id="UP000041827">
    <property type="component" value="Unassembled WGS sequence"/>
</dbReference>
<dbReference type="InterPro" id="IPR047654">
    <property type="entry name" value="IS1634_transpos"/>
</dbReference>
<dbReference type="InterPro" id="IPR002559">
    <property type="entry name" value="Transposase_11"/>
</dbReference>
<dbReference type="Pfam" id="PF01609">
    <property type="entry name" value="DDE_Tnp_1"/>
    <property type="match status" value="1"/>
</dbReference>
<dbReference type="GO" id="GO:0003677">
    <property type="term" value="F:DNA binding"/>
    <property type="evidence" value="ECO:0007669"/>
    <property type="project" value="InterPro"/>
</dbReference>
<feature type="domain" description="Transposase IS4-like" evidence="1">
    <location>
        <begin position="202"/>
        <end position="496"/>
    </location>
</feature>
<dbReference type="PANTHER" id="PTHR34614:SF2">
    <property type="entry name" value="TRANSPOSASE IS4-LIKE DOMAIN-CONTAINING PROTEIN"/>
    <property type="match status" value="1"/>
</dbReference>
<evidence type="ECO:0000259" key="1">
    <source>
        <dbReference type="Pfam" id="PF01609"/>
    </source>
</evidence>
<dbReference type="NCBIfam" id="NF033559">
    <property type="entry name" value="transpos_IS1634"/>
    <property type="match status" value="1"/>
</dbReference>
<proteinExistence type="predicted"/>
<dbReference type="GO" id="GO:0006313">
    <property type="term" value="P:DNA transposition"/>
    <property type="evidence" value="ECO:0007669"/>
    <property type="project" value="InterPro"/>
</dbReference>
<organism evidence="2 3">
    <name type="scientific">Streptococcus pseudopneumoniae</name>
    <dbReference type="NCBI Taxonomy" id="257758"/>
    <lineage>
        <taxon>Bacteria</taxon>
        <taxon>Bacillati</taxon>
        <taxon>Bacillota</taxon>
        <taxon>Bacilli</taxon>
        <taxon>Lactobacillales</taxon>
        <taxon>Streptococcaceae</taxon>
        <taxon>Streptococcus</taxon>
    </lineage>
</organism>
<protein>
    <submittedName>
        <fullName evidence="2">Transposase</fullName>
    </submittedName>
</protein>
<sequence>MAFIKTTTNKEGRTHVYLVEGYRKDGKVRQRILKKYGLLDELEVEEPDILERLKREAKEGLLTEPQFFQVSYDLLAPMNEVDQSYGWMVLDNLFEELKLTEFLKTVKSKSEYDLAQVLKLLVFQRVLNPDSKLSTYASQVNLFGHWEISLNAIYRSLDKLDTLKEKLLLHLHKEVSRMTKREARLVFYDVTNYYFETDIPDETVVSVDGEILKEGLRRRGPSKEHRPKPIVQLGLFMDTNGIPISYKLFRGNQTDPITYLPAVEEVKKQFGIERIVVVADKAMNSSYNISKMIHQKDGWLFSQKHRGRRGASKELQTQILNPNDWQFNKELTFAKKSYLRERKLGTKKDSPLVKEKVLITWSKKYADRERIRREGALEYASQLTNAELFRQTSKKGGKKYLDLHYLDEKTGELKPFSPLVTIDHEQVDFDAQFDGVNVLVTSEVGMTDEEMLEAYKELAKIEDCFRITKTELESRPVYVWTENHIQAHFLTCFIALIHLRLLQHQINWKMSPRRIANALNSAKATRLQDNYYRLQESPDMQLLNRLLGMEWNKGFVKFEELKNYAKAPYTTPKRD</sequence>
<name>A0A0T8U8T8_9STRE</name>